<organism evidence="1 2">
    <name type="scientific">Shewanella submarina</name>
    <dbReference type="NCBI Taxonomy" id="2016376"/>
    <lineage>
        <taxon>Bacteria</taxon>
        <taxon>Pseudomonadati</taxon>
        <taxon>Pseudomonadota</taxon>
        <taxon>Gammaproteobacteria</taxon>
        <taxon>Alteromonadales</taxon>
        <taxon>Shewanellaceae</taxon>
        <taxon>Shewanella</taxon>
    </lineage>
</organism>
<proteinExistence type="predicted"/>
<evidence type="ECO:0000313" key="1">
    <source>
        <dbReference type="EMBL" id="MFC3136978.1"/>
    </source>
</evidence>
<reference evidence="2" key="1">
    <citation type="journal article" date="2019" name="Int. J. Syst. Evol. Microbiol.">
        <title>The Global Catalogue of Microorganisms (GCM) 10K type strain sequencing project: providing services to taxonomists for standard genome sequencing and annotation.</title>
        <authorList>
            <consortium name="The Broad Institute Genomics Platform"/>
            <consortium name="The Broad Institute Genome Sequencing Center for Infectious Disease"/>
            <person name="Wu L."/>
            <person name="Ma J."/>
        </authorList>
    </citation>
    <scope>NUCLEOTIDE SEQUENCE [LARGE SCALE GENOMIC DNA]</scope>
    <source>
        <strain evidence="2">KCTC 52277</strain>
    </source>
</reference>
<dbReference type="EMBL" id="JBHRTD010000001">
    <property type="protein sequence ID" value="MFC3136978.1"/>
    <property type="molecule type" value="Genomic_DNA"/>
</dbReference>
<sequence>MTTFEQRLWQLCDLHYAKHKDLCLQLQNQHGVNVNLLLLAWYLDGRQQGLSGEQWQQILQHLTEWESKLLQPYRRLRQLGKEQLPQAEYRKMLDVELSLERNGQKLVQKWLGQQSIQPHSHNLSHYLALYDLDISAVAAFSDQTEAVA</sequence>
<dbReference type="Pfam" id="PF09523">
    <property type="entry name" value="DUF2390"/>
    <property type="match status" value="1"/>
</dbReference>
<keyword evidence="2" id="KW-1185">Reference proteome</keyword>
<dbReference type="Proteomes" id="UP001595621">
    <property type="component" value="Unassembled WGS sequence"/>
</dbReference>
<evidence type="ECO:0000313" key="2">
    <source>
        <dbReference type="Proteomes" id="UP001595621"/>
    </source>
</evidence>
<dbReference type="InterPro" id="IPR012659">
    <property type="entry name" value="CHP02444"/>
</dbReference>
<dbReference type="RefSeq" id="WP_248937295.1">
    <property type="nucleotide sequence ID" value="NZ_JAKILF010000008.1"/>
</dbReference>
<name>A0ABV7G8F9_9GAMM</name>
<gene>
    <name evidence="1" type="ORF">ACFOE0_02075</name>
</gene>
<comment type="caution">
    <text evidence="1">The sequence shown here is derived from an EMBL/GenBank/DDBJ whole genome shotgun (WGS) entry which is preliminary data.</text>
</comment>
<dbReference type="NCBIfam" id="TIGR02444">
    <property type="entry name" value="TIGR02444 family protein"/>
    <property type="match status" value="1"/>
</dbReference>
<protein>
    <submittedName>
        <fullName evidence="1">TIGR02444 family protein</fullName>
    </submittedName>
</protein>
<accession>A0ABV7G8F9</accession>